<sequence>MVDTRPLAMVTGASSGIGWELAKLLAADGYDLVLVADEDSVHTRAEELESSGTSARAIQVDLRVPDDVDQLYYAVTKGATDGTARLDVAVLNAGAGRAGPFVEGDLQTDLGIIDLNVRSTTQLAKLVLRDMAAHGAGKVLFTSSVAAAMPGSLQSVYNASKAFVLSLSEALHDEFRDTNITVTALMPGPTDTNFFRRSGMSDTVVGQMSKDDPADVAKQGYEALMSGRRKVVAESVSSKALGLANRVLPDSVKAAASRLISSPAGRH</sequence>
<dbReference type="GO" id="GO:0016491">
    <property type="term" value="F:oxidoreductase activity"/>
    <property type="evidence" value="ECO:0007669"/>
    <property type="project" value="UniProtKB-KW"/>
</dbReference>
<gene>
    <name evidence="3" type="ORF">ACT17_28725</name>
</gene>
<evidence type="ECO:0000256" key="1">
    <source>
        <dbReference type="ARBA" id="ARBA00006484"/>
    </source>
</evidence>
<proteinExistence type="inferred from homology"/>
<comment type="similarity">
    <text evidence="1">Belongs to the short-chain dehydrogenases/reductases (SDR) family.</text>
</comment>
<dbReference type="PATRIC" id="fig|451644.5.peg.5891"/>
<dbReference type="AlphaFoldDB" id="A0A0J8TZA4"/>
<dbReference type="CDD" id="cd05233">
    <property type="entry name" value="SDR_c"/>
    <property type="match status" value="1"/>
</dbReference>
<protein>
    <submittedName>
        <fullName evidence="3">Oxidoreductase</fullName>
    </submittedName>
</protein>
<keyword evidence="2" id="KW-0560">Oxidoreductase</keyword>
<dbReference type="PROSITE" id="PS00061">
    <property type="entry name" value="ADH_SHORT"/>
    <property type="match status" value="1"/>
</dbReference>
<dbReference type="InterPro" id="IPR020904">
    <property type="entry name" value="Sc_DH/Rdtase_CS"/>
</dbReference>
<dbReference type="EMBL" id="LFOD01000040">
    <property type="protein sequence ID" value="KMV14781.1"/>
    <property type="molecule type" value="Genomic_DNA"/>
</dbReference>
<dbReference type="PANTHER" id="PTHR42901:SF1">
    <property type="entry name" value="ALCOHOL DEHYDROGENASE"/>
    <property type="match status" value="1"/>
</dbReference>
<dbReference type="Gene3D" id="3.40.50.720">
    <property type="entry name" value="NAD(P)-binding Rossmann-like Domain"/>
    <property type="match status" value="1"/>
</dbReference>
<dbReference type="InterPro" id="IPR002347">
    <property type="entry name" value="SDR_fam"/>
</dbReference>
<evidence type="ECO:0000256" key="2">
    <source>
        <dbReference type="ARBA" id="ARBA00023002"/>
    </source>
</evidence>
<evidence type="ECO:0000313" key="3">
    <source>
        <dbReference type="EMBL" id="KMV14781.1"/>
    </source>
</evidence>
<accession>A0A0J8TZA4</accession>
<dbReference type="Pfam" id="PF00106">
    <property type="entry name" value="adh_short"/>
    <property type="match status" value="1"/>
</dbReference>
<organism evidence="3 4">
    <name type="scientific">Mycolicibacterium conceptionense</name>
    <dbReference type="NCBI Taxonomy" id="451644"/>
    <lineage>
        <taxon>Bacteria</taxon>
        <taxon>Bacillati</taxon>
        <taxon>Actinomycetota</taxon>
        <taxon>Actinomycetes</taxon>
        <taxon>Mycobacteriales</taxon>
        <taxon>Mycobacteriaceae</taxon>
        <taxon>Mycolicibacterium</taxon>
    </lineage>
</organism>
<reference evidence="3 4" key="1">
    <citation type="submission" date="2015-06" db="EMBL/GenBank/DDBJ databases">
        <title>Genome sequence of Mycobacterium conceptionense strain MLE.</title>
        <authorList>
            <person name="Greninger A.L."/>
            <person name="Cunningham G."/>
            <person name="Chiu C.Y."/>
            <person name="Miller S."/>
        </authorList>
    </citation>
    <scope>NUCLEOTIDE SEQUENCE [LARGE SCALE GENOMIC DNA]</scope>
    <source>
        <strain evidence="3 4">MLE</strain>
    </source>
</reference>
<dbReference type="PRINTS" id="PR00081">
    <property type="entry name" value="GDHRDH"/>
</dbReference>
<evidence type="ECO:0000313" key="4">
    <source>
        <dbReference type="Proteomes" id="UP000037594"/>
    </source>
</evidence>
<comment type="caution">
    <text evidence="3">The sequence shown here is derived from an EMBL/GenBank/DDBJ whole genome shotgun (WGS) entry which is preliminary data.</text>
</comment>
<dbReference type="OrthoDB" id="9797538at2"/>
<dbReference type="RefSeq" id="WP_043369974.1">
    <property type="nucleotide sequence ID" value="NZ_AGSZ01000519.1"/>
</dbReference>
<name>A0A0J8TZA4_9MYCO</name>
<dbReference type="InterPro" id="IPR036291">
    <property type="entry name" value="NAD(P)-bd_dom_sf"/>
</dbReference>
<dbReference type="Proteomes" id="UP000037594">
    <property type="component" value="Unassembled WGS sequence"/>
</dbReference>
<dbReference type="PANTHER" id="PTHR42901">
    <property type="entry name" value="ALCOHOL DEHYDROGENASE"/>
    <property type="match status" value="1"/>
</dbReference>
<dbReference type="SUPFAM" id="SSF51735">
    <property type="entry name" value="NAD(P)-binding Rossmann-fold domains"/>
    <property type="match status" value="1"/>
</dbReference>